<organism evidence="7 8">
    <name type="scientific">Cellulomonas soli</name>
    <dbReference type="NCBI Taxonomy" id="931535"/>
    <lineage>
        <taxon>Bacteria</taxon>
        <taxon>Bacillati</taxon>
        <taxon>Actinomycetota</taxon>
        <taxon>Actinomycetes</taxon>
        <taxon>Micrococcales</taxon>
        <taxon>Cellulomonadaceae</taxon>
        <taxon>Cellulomonas</taxon>
    </lineage>
</organism>
<feature type="compositionally biased region" description="Low complexity" evidence="4">
    <location>
        <begin position="388"/>
        <end position="402"/>
    </location>
</feature>
<dbReference type="Pfam" id="PF13439">
    <property type="entry name" value="Glyco_transf_4"/>
    <property type="match status" value="1"/>
</dbReference>
<evidence type="ECO:0000259" key="5">
    <source>
        <dbReference type="Pfam" id="PF00534"/>
    </source>
</evidence>
<protein>
    <recommendedName>
        <fullName evidence="1">D-inositol 3-phosphate glycosyltransferase</fullName>
    </recommendedName>
</protein>
<keyword evidence="2 7" id="KW-0328">Glycosyltransferase</keyword>
<dbReference type="Pfam" id="PF00534">
    <property type="entry name" value="Glycos_transf_1"/>
    <property type="match status" value="1"/>
</dbReference>
<dbReference type="GO" id="GO:1901137">
    <property type="term" value="P:carbohydrate derivative biosynthetic process"/>
    <property type="evidence" value="ECO:0007669"/>
    <property type="project" value="UniProtKB-ARBA"/>
</dbReference>
<dbReference type="Proteomes" id="UP000321798">
    <property type="component" value="Unassembled WGS sequence"/>
</dbReference>
<feature type="region of interest" description="Disordered" evidence="4">
    <location>
        <begin position="378"/>
        <end position="420"/>
    </location>
</feature>
<evidence type="ECO:0000256" key="3">
    <source>
        <dbReference type="ARBA" id="ARBA00022679"/>
    </source>
</evidence>
<dbReference type="Gene3D" id="3.40.50.2000">
    <property type="entry name" value="Glycogen Phosphorylase B"/>
    <property type="match status" value="2"/>
</dbReference>
<reference evidence="7 8" key="1">
    <citation type="submission" date="2019-07" db="EMBL/GenBank/DDBJ databases">
        <title>Whole genome shotgun sequence of Cellulomonas soli NBRC 109434.</title>
        <authorList>
            <person name="Hosoyama A."/>
            <person name="Uohara A."/>
            <person name="Ohji S."/>
            <person name="Ichikawa N."/>
        </authorList>
    </citation>
    <scope>NUCLEOTIDE SEQUENCE [LARGE SCALE GENOMIC DNA]</scope>
    <source>
        <strain evidence="7 8">NBRC 109434</strain>
    </source>
</reference>
<dbReference type="PANTHER" id="PTHR45947:SF3">
    <property type="entry name" value="SULFOQUINOVOSYL TRANSFERASE SQD2"/>
    <property type="match status" value="1"/>
</dbReference>
<keyword evidence="8" id="KW-1185">Reference proteome</keyword>
<feature type="domain" description="Glycosyltransferase subfamily 4-like N-terminal" evidence="6">
    <location>
        <begin position="18"/>
        <end position="179"/>
    </location>
</feature>
<name>A0A512PFM5_9CELL</name>
<dbReference type="InterPro" id="IPR028098">
    <property type="entry name" value="Glyco_trans_4-like_N"/>
</dbReference>
<evidence type="ECO:0000313" key="8">
    <source>
        <dbReference type="Proteomes" id="UP000321798"/>
    </source>
</evidence>
<dbReference type="AlphaFoldDB" id="A0A512PFM5"/>
<dbReference type="InterPro" id="IPR001296">
    <property type="entry name" value="Glyco_trans_1"/>
</dbReference>
<evidence type="ECO:0000313" key="7">
    <source>
        <dbReference type="EMBL" id="GEP69993.1"/>
    </source>
</evidence>
<evidence type="ECO:0000259" key="6">
    <source>
        <dbReference type="Pfam" id="PF13439"/>
    </source>
</evidence>
<comment type="caution">
    <text evidence="7">The sequence shown here is derived from an EMBL/GenBank/DDBJ whole genome shotgun (WGS) entry which is preliminary data.</text>
</comment>
<proteinExistence type="predicted"/>
<dbReference type="PANTHER" id="PTHR45947">
    <property type="entry name" value="SULFOQUINOVOSYL TRANSFERASE SQD2"/>
    <property type="match status" value="1"/>
</dbReference>
<dbReference type="SUPFAM" id="SSF53756">
    <property type="entry name" value="UDP-Glycosyltransferase/glycogen phosphorylase"/>
    <property type="match status" value="1"/>
</dbReference>
<dbReference type="RefSeq" id="WP_146953788.1">
    <property type="nucleotide sequence ID" value="NZ_BAABBJ010000002.1"/>
</dbReference>
<dbReference type="InterPro" id="IPR050194">
    <property type="entry name" value="Glycosyltransferase_grp1"/>
</dbReference>
<gene>
    <name evidence="7" type="ORF">CSO01_27080</name>
</gene>
<dbReference type="CDD" id="cd03801">
    <property type="entry name" value="GT4_PimA-like"/>
    <property type="match status" value="1"/>
</dbReference>
<dbReference type="GO" id="GO:0016758">
    <property type="term" value="F:hexosyltransferase activity"/>
    <property type="evidence" value="ECO:0007669"/>
    <property type="project" value="TreeGrafter"/>
</dbReference>
<evidence type="ECO:0000256" key="4">
    <source>
        <dbReference type="SAM" id="MobiDB-lite"/>
    </source>
</evidence>
<sequence length="420" mass="44727">MEPLSVALVLDDSLDRPDGVQQHVLTLGRWLTSQGHDVHYVAPSTTRTDLPQLHRIGRSVAVRANGNALSTPTFTRDRELRSVLDDLALDVVHVAMPCSPLMAGRLVTRVPATTAVVGTFHIVPAGPAIALGARLMGLAQRRQLRRFDRMLAVSEPAREFGRDAFGFDAHVVPNPVAVDAFVTDAAAHPQDGPVHVLFLGRLVERKGAPHLLRAVATIRREHLTDVPFRVTIAGRGPLLDDLRDFVRDEGLEGVVDFPGFVAEDDKARMLADADVVALPSLGGESFGISVVEALAATHGVVLAGDNAGYRAVLGPLTDHLVPTQDVPAFARLLAERIAGPRRPEAVRRRQLAQARQFDVESVGPQVVDTYRDALATRRGAPQPVARVAASAEAAEGGEAAQGPHLDQDVTPGATAGAHAG</sequence>
<dbReference type="EMBL" id="BKAL01000010">
    <property type="protein sequence ID" value="GEP69993.1"/>
    <property type="molecule type" value="Genomic_DNA"/>
</dbReference>
<feature type="domain" description="Glycosyl transferase family 1" evidence="5">
    <location>
        <begin position="191"/>
        <end position="346"/>
    </location>
</feature>
<evidence type="ECO:0000256" key="2">
    <source>
        <dbReference type="ARBA" id="ARBA00022676"/>
    </source>
</evidence>
<dbReference type="OrthoDB" id="5240531at2"/>
<keyword evidence="3 7" id="KW-0808">Transferase</keyword>
<accession>A0A512PFM5</accession>
<evidence type="ECO:0000256" key="1">
    <source>
        <dbReference type="ARBA" id="ARBA00021292"/>
    </source>
</evidence>